<accession>A0A7S9IH05</accession>
<organism evidence="1 2">
    <name type="scientific">Saccharolobus solfataricus</name>
    <name type="common">Sulfolobus solfataricus</name>
    <dbReference type="NCBI Taxonomy" id="2287"/>
    <lineage>
        <taxon>Archaea</taxon>
        <taxon>Thermoproteota</taxon>
        <taxon>Thermoprotei</taxon>
        <taxon>Sulfolobales</taxon>
        <taxon>Sulfolobaceae</taxon>
        <taxon>Saccharolobus</taxon>
    </lineage>
</organism>
<dbReference type="GeneID" id="44089135"/>
<gene>
    <name evidence="1" type="ORF">HFC64_02645</name>
</gene>
<dbReference type="AlphaFoldDB" id="A0A7S9IH05"/>
<reference evidence="1 2" key="1">
    <citation type="journal article" date="2020" name="Nat. Commun.">
        <title>The structures of two archaeal type IV pili illuminate evolutionary relationships.</title>
        <authorList>
            <person name="Wang F."/>
            <person name="Baquero D.P."/>
            <person name="Su Z."/>
            <person name="Beltran L.C."/>
            <person name="Prangishvili D."/>
            <person name="Krupovic M."/>
            <person name="Egelman E.H."/>
        </authorList>
    </citation>
    <scope>NUCLEOTIDE SEQUENCE [LARGE SCALE GENOMIC DNA]</scope>
    <source>
        <strain evidence="1 2">POZ149</strain>
    </source>
</reference>
<protein>
    <submittedName>
        <fullName evidence="1">Uncharacterized protein</fullName>
    </submittedName>
</protein>
<dbReference type="Proteomes" id="UP000594632">
    <property type="component" value="Chromosome"/>
</dbReference>
<proteinExistence type="predicted"/>
<name>A0A7S9IH05_SACSO</name>
<evidence type="ECO:0000313" key="1">
    <source>
        <dbReference type="EMBL" id="QPG48966.1"/>
    </source>
</evidence>
<sequence length="55" mass="6362">MIAKVYSCLGPIYIKIAEEKCDDMDKVISDWKYACLIEFFDEEGNLVESIDPKEL</sequence>
<dbReference type="RefSeq" id="WP_164671528.1">
    <property type="nucleotide sequence ID" value="NZ_LT549890.1"/>
</dbReference>
<dbReference type="EMBL" id="CP050869">
    <property type="protein sequence ID" value="QPG48966.1"/>
    <property type="molecule type" value="Genomic_DNA"/>
</dbReference>
<evidence type="ECO:0000313" key="2">
    <source>
        <dbReference type="Proteomes" id="UP000594632"/>
    </source>
</evidence>
<dbReference type="OrthoDB" id="41276at2157"/>